<evidence type="ECO:0000256" key="2">
    <source>
        <dbReference type="ARBA" id="ARBA00001970"/>
    </source>
</evidence>
<dbReference type="PRINTS" id="PR00461">
    <property type="entry name" value="PLPEROXIDASE"/>
</dbReference>
<keyword evidence="4" id="KW-0575">Peroxidase</keyword>
<dbReference type="AlphaFoldDB" id="A0A5J5Q4T0"/>
<gene>
    <name evidence="16" type="ORF">ES319_D09G165000v1</name>
</gene>
<feature type="binding site" evidence="10">
    <location>
        <position position="80"/>
    </location>
    <ligand>
        <name>Ca(2+)</name>
        <dbReference type="ChEBI" id="CHEBI:29108"/>
        <label>1</label>
    </ligand>
</feature>
<name>A0A5J5Q4T0_GOSBA</name>
<dbReference type="Pfam" id="PF00141">
    <property type="entry name" value="peroxidase"/>
    <property type="match status" value="1"/>
</dbReference>
<accession>A0A5J5Q4T0</accession>
<evidence type="ECO:0000256" key="10">
    <source>
        <dbReference type="PIRSR" id="PIRSR600823-3"/>
    </source>
</evidence>
<evidence type="ECO:0000256" key="6">
    <source>
        <dbReference type="ARBA" id="ARBA00022723"/>
    </source>
</evidence>
<dbReference type="OrthoDB" id="1421480at2759"/>
<feature type="domain" description="Plant heme peroxidase family profile" evidence="15">
    <location>
        <begin position="29"/>
        <end position="83"/>
    </location>
</feature>
<dbReference type="Proteomes" id="UP000327439">
    <property type="component" value="Chromosome D09"/>
</dbReference>
<reference evidence="17" key="1">
    <citation type="journal article" date="2020" name="Nat. Genet.">
        <title>Genomic diversifications of five Gossypium allopolyploid species and their impact on cotton improvement.</title>
        <authorList>
            <person name="Chen Z.J."/>
            <person name="Sreedasyam A."/>
            <person name="Ando A."/>
            <person name="Song Q."/>
            <person name="De Santiago L.M."/>
            <person name="Hulse-Kemp A.M."/>
            <person name="Ding M."/>
            <person name="Ye W."/>
            <person name="Kirkbride R.C."/>
            <person name="Jenkins J."/>
            <person name="Plott C."/>
            <person name="Lovell J."/>
            <person name="Lin Y.M."/>
            <person name="Vaughn R."/>
            <person name="Liu B."/>
            <person name="Simpson S."/>
            <person name="Scheffler B.E."/>
            <person name="Wen L."/>
            <person name="Saski C.A."/>
            <person name="Grover C.E."/>
            <person name="Hu G."/>
            <person name="Conover J.L."/>
            <person name="Carlson J.W."/>
            <person name="Shu S."/>
            <person name="Boston L.B."/>
            <person name="Williams M."/>
            <person name="Peterson D.G."/>
            <person name="McGee K."/>
            <person name="Jones D.C."/>
            <person name="Wendel J.F."/>
            <person name="Stelly D.M."/>
            <person name="Grimwood J."/>
            <person name="Schmutz J."/>
        </authorList>
    </citation>
    <scope>NUCLEOTIDE SEQUENCE [LARGE SCALE GENOMIC DNA]</scope>
    <source>
        <strain evidence="17">cv. 3-79</strain>
    </source>
</reference>
<dbReference type="Gene3D" id="1.10.520.10">
    <property type="match status" value="1"/>
</dbReference>
<feature type="binding site" evidence="10">
    <location>
        <position position="71"/>
    </location>
    <ligand>
        <name>Ca(2+)</name>
        <dbReference type="ChEBI" id="CHEBI:29108"/>
        <label>1</label>
    </ligand>
</feature>
<dbReference type="GO" id="GO:0006979">
    <property type="term" value="P:response to oxidative stress"/>
    <property type="evidence" value="ECO:0007669"/>
    <property type="project" value="InterPro"/>
</dbReference>
<protein>
    <recommendedName>
        <fullName evidence="3">peroxidase</fullName>
        <ecNumber evidence="3">1.11.1.7</ecNumber>
    </recommendedName>
</protein>
<evidence type="ECO:0000256" key="14">
    <source>
        <dbReference type="SAM" id="SignalP"/>
    </source>
</evidence>
<feature type="active site" description="Proton acceptor" evidence="9">
    <location>
        <position position="70"/>
    </location>
</feature>
<feature type="signal peptide" evidence="14">
    <location>
        <begin position="1"/>
        <end position="28"/>
    </location>
</feature>
<comment type="cofactor">
    <cofactor evidence="2">
        <name>heme b</name>
        <dbReference type="ChEBI" id="CHEBI:60344"/>
    </cofactor>
</comment>
<keyword evidence="7" id="KW-0560">Oxidoreductase</keyword>
<keyword evidence="5" id="KW-0349">Heme</keyword>
<dbReference type="GO" id="GO:0020037">
    <property type="term" value="F:heme binding"/>
    <property type="evidence" value="ECO:0007669"/>
    <property type="project" value="InterPro"/>
</dbReference>
<keyword evidence="14" id="KW-0732">Signal</keyword>
<comment type="catalytic activity">
    <reaction evidence="1">
        <text>2 a phenolic donor + H2O2 = 2 a phenolic radical donor + 2 H2O</text>
        <dbReference type="Rhea" id="RHEA:56136"/>
        <dbReference type="ChEBI" id="CHEBI:15377"/>
        <dbReference type="ChEBI" id="CHEBI:16240"/>
        <dbReference type="ChEBI" id="CHEBI:139520"/>
        <dbReference type="ChEBI" id="CHEBI:139521"/>
        <dbReference type="EC" id="1.11.1.7"/>
    </reaction>
</comment>
<evidence type="ECO:0000256" key="11">
    <source>
        <dbReference type="PIRSR" id="PIRSR600823-4"/>
    </source>
</evidence>
<feature type="binding site" evidence="10">
    <location>
        <position position="78"/>
    </location>
    <ligand>
        <name>Ca(2+)</name>
        <dbReference type="ChEBI" id="CHEBI:29108"/>
        <label>1</label>
    </ligand>
</feature>
<keyword evidence="10" id="KW-0106">Calcium</keyword>
<keyword evidence="17" id="KW-1185">Reference proteome</keyword>
<proteinExistence type="inferred from homology"/>
<evidence type="ECO:0000256" key="3">
    <source>
        <dbReference type="ARBA" id="ARBA00012313"/>
    </source>
</evidence>
<comment type="similarity">
    <text evidence="13">Belongs to the peroxidase family.</text>
</comment>
<dbReference type="SUPFAM" id="SSF48113">
    <property type="entry name" value="Heme-dependent peroxidases"/>
    <property type="match status" value="1"/>
</dbReference>
<dbReference type="InterPro" id="IPR010255">
    <property type="entry name" value="Haem_peroxidase_sf"/>
</dbReference>
<evidence type="ECO:0000256" key="9">
    <source>
        <dbReference type="PIRSR" id="PIRSR600823-1"/>
    </source>
</evidence>
<dbReference type="PANTHER" id="PTHR31517:SF80">
    <property type="entry name" value="PEROXIDASE"/>
    <property type="match status" value="1"/>
</dbReference>
<evidence type="ECO:0000256" key="4">
    <source>
        <dbReference type="ARBA" id="ARBA00022559"/>
    </source>
</evidence>
<feature type="chain" id="PRO_5023915161" description="peroxidase" evidence="14">
    <location>
        <begin position="29"/>
        <end position="83"/>
    </location>
</feature>
<keyword evidence="12" id="KW-1015">Disulfide bond</keyword>
<evidence type="ECO:0000313" key="16">
    <source>
        <dbReference type="EMBL" id="KAB2013569.1"/>
    </source>
</evidence>
<feature type="disulfide bond" evidence="12">
    <location>
        <begin position="72"/>
        <end position="77"/>
    </location>
</feature>
<dbReference type="GO" id="GO:0046872">
    <property type="term" value="F:metal ion binding"/>
    <property type="evidence" value="ECO:0007669"/>
    <property type="project" value="UniProtKB-KW"/>
</dbReference>
<evidence type="ECO:0000256" key="12">
    <source>
        <dbReference type="PIRSR" id="PIRSR600823-5"/>
    </source>
</evidence>
<evidence type="ECO:0000313" key="17">
    <source>
        <dbReference type="Proteomes" id="UP000327439"/>
    </source>
</evidence>
<evidence type="ECO:0000256" key="5">
    <source>
        <dbReference type="ARBA" id="ARBA00022617"/>
    </source>
</evidence>
<evidence type="ECO:0000256" key="8">
    <source>
        <dbReference type="ARBA" id="ARBA00023004"/>
    </source>
</evidence>
<evidence type="ECO:0000256" key="1">
    <source>
        <dbReference type="ARBA" id="ARBA00000189"/>
    </source>
</evidence>
<keyword evidence="8" id="KW-0408">Iron</keyword>
<comment type="cofactor">
    <cofactor evidence="10">
        <name>Ca(2+)</name>
        <dbReference type="ChEBI" id="CHEBI:29108"/>
    </cofactor>
    <text evidence="10">Binds 2 calcium ions per subunit.</text>
</comment>
<dbReference type="InterPro" id="IPR002016">
    <property type="entry name" value="Haem_peroxidase"/>
</dbReference>
<dbReference type="PANTHER" id="PTHR31517">
    <property type="match status" value="1"/>
</dbReference>
<organism evidence="16 17">
    <name type="scientific">Gossypium barbadense</name>
    <name type="common">Sea Island cotton</name>
    <name type="synonym">Hibiscus barbadensis</name>
    <dbReference type="NCBI Taxonomy" id="3634"/>
    <lineage>
        <taxon>Eukaryota</taxon>
        <taxon>Viridiplantae</taxon>
        <taxon>Streptophyta</taxon>
        <taxon>Embryophyta</taxon>
        <taxon>Tracheophyta</taxon>
        <taxon>Spermatophyta</taxon>
        <taxon>Magnoliopsida</taxon>
        <taxon>eudicotyledons</taxon>
        <taxon>Gunneridae</taxon>
        <taxon>Pentapetalae</taxon>
        <taxon>rosids</taxon>
        <taxon>malvids</taxon>
        <taxon>Malvales</taxon>
        <taxon>Malvaceae</taxon>
        <taxon>Malvoideae</taxon>
        <taxon>Gossypium</taxon>
    </lineage>
</organism>
<dbReference type="EC" id="1.11.1.7" evidence="3"/>
<evidence type="ECO:0000256" key="13">
    <source>
        <dbReference type="RuleBase" id="RU004241"/>
    </source>
</evidence>
<feature type="site" description="Transition state stabilizer" evidence="11">
    <location>
        <position position="66"/>
    </location>
</feature>
<evidence type="ECO:0000259" key="15">
    <source>
        <dbReference type="PROSITE" id="PS50873"/>
    </source>
</evidence>
<keyword evidence="6 10" id="KW-0479">Metal-binding</keyword>
<dbReference type="EMBL" id="CM018223">
    <property type="protein sequence ID" value="KAB2013569.1"/>
    <property type="molecule type" value="Genomic_DNA"/>
</dbReference>
<evidence type="ECO:0000256" key="7">
    <source>
        <dbReference type="ARBA" id="ARBA00023002"/>
    </source>
</evidence>
<feature type="binding site" evidence="10">
    <location>
        <position position="74"/>
    </location>
    <ligand>
        <name>Ca(2+)</name>
        <dbReference type="ChEBI" id="CHEBI:29108"/>
        <label>1</label>
    </ligand>
</feature>
<dbReference type="PROSITE" id="PS50873">
    <property type="entry name" value="PEROXIDASE_4"/>
    <property type="match status" value="1"/>
</dbReference>
<dbReference type="GO" id="GO:0140825">
    <property type="term" value="F:lactoperoxidase activity"/>
    <property type="evidence" value="ECO:0007669"/>
    <property type="project" value="UniProtKB-EC"/>
</dbReference>
<dbReference type="InterPro" id="IPR000823">
    <property type="entry name" value="Peroxidase_pln"/>
</dbReference>
<sequence>MAIKSHHCCFSFIFLLLPLLLQLHSVKGDLQLNYYAQSCPNAEEIIKQQVTKLYNKHGNTAVSWVRNLFHDCMVKSCDASLLL</sequence>